<proteinExistence type="predicted"/>
<evidence type="ECO:0000313" key="4">
    <source>
        <dbReference type="Proteomes" id="UP000282002"/>
    </source>
</evidence>
<evidence type="ECO:0000313" key="3">
    <source>
        <dbReference type="EMBL" id="AZL57615.1"/>
    </source>
</evidence>
<sequence length="131" mass="14628">MRQHWTRLMHYPTAVLSLALSTLPALADGPPSACTTQRDMVEMVACATHHLAMAERQLGEALTDLRSRFPQTATQLDHAQAAWASYRDATCYFVADPSDYGRGTEAILIELACKRSETLRRAADLRQMFTD</sequence>
<feature type="chain" id="PRO_5019169193" evidence="1">
    <location>
        <begin position="28"/>
        <end position="131"/>
    </location>
</feature>
<keyword evidence="1" id="KW-0732">Signal</keyword>
<reference evidence="3 4" key="1">
    <citation type="submission" date="2018-12" db="EMBL/GenBank/DDBJ databases">
        <title>Complete genome sequencing of Tabrizicola sp. K13M18.</title>
        <authorList>
            <person name="Bae J.-W."/>
        </authorList>
    </citation>
    <scope>NUCLEOTIDE SEQUENCE [LARGE SCALE GENOMIC DNA]</scope>
    <source>
        <strain evidence="3 4">K13M18</strain>
    </source>
</reference>
<feature type="signal peptide" evidence="1">
    <location>
        <begin position="1"/>
        <end position="27"/>
    </location>
</feature>
<name>A0A3S8U227_9RHOB</name>
<dbReference type="Gene3D" id="1.20.1270.180">
    <property type="match status" value="1"/>
</dbReference>
<organism evidence="3 4">
    <name type="scientific">Tabrizicola piscis</name>
    <dbReference type="NCBI Taxonomy" id="2494374"/>
    <lineage>
        <taxon>Bacteria</taxon>
        <taxon>Pseudomonadati</taxon>
        <taxon>Pseudomonadota</taxon>
        <taxon>Alphaproteobacteria</taxon>
        <taxon>Rhodobacterales</taxon>
        <taxon>Paracoccaceae</taxon>
        <taxon>Tabrizicola</taxon>
    </lineage>
</organism>
<protein>
    <submittedName>
        <fullName evidence="3">DUF1311 domain-containing protein</fullName>
    </submittedName>
</protein>
<evidence type="ECO:0000256" key="1">
    <source>
        <dbReference type="SAM" id="SignalP"/>
    </source>
</evidence>
<accession>A0A3S8U227</accession>
<dbReference type="KEGG" id="taw:EI545_01395"/>
<evidence type="ECO:0000259" key="2">
    <source>
        <dbReference type="Pfam" id="PF07007"/>
    </source>
</evidence>
<dbReference type="AlphaFoldDB" id="A0A3S8U227"/>
<gene>
    <name evidence="3" type="ORF">EI545_01395</name>
</gene>
<dbReference type="OrthoDB" id="7340239at2"/>
<dbReference type="Pfam" id="PF07007">
    <property type="entry name" value="LprI"/>
    <property type="match status" value="1"/>
</dbReference>
<keyword evidence="4" id="KW-1185">Reference proteome</keyword>
<dbReference type="EMBL" id="CP034328">
    <property type="protein sequence ID" value="AZL57615.1"/>
    <property type="molecule type" value="Genomic_DNA"/>
</dbReference>
<dbReference type="InterPro" id="IPR009739">
    <property type="entry name" value="LprI-like_N"/>
</dbReference>
<dbReference type="Proteomes" id="UP000282002">
    <property type="component" value="Chromosome"/>
</dbReference>
<feature type="domain" description="Lysozyme inhibitor LprI-like N-terminal" evidence="2">
    <location>
        <begin position="36"/>
        <end position="125"/>
    </location>
</feature>
<dbReference type="RefSeq" id="WP_125323803.1">
    <property type="nucleotide sequence ID" value="NZ_CP034328.1"/>
</dbReference>